<dbReference type="InterPro" id="IPR043160">
    <property type="entry name" value="Dynein_C_barrel"/>
</dbReference>
<evidence type="ECO:0000313" key="3">
    <source>
        <dbReference type="Proteomes" id="UP000230750"/>
    </source>
</evidence>
<dbReference type="AlphaFoldDB" id="A0A2G8K8C0"/>
<dbReference type="GO" id="GO:0030286">
    <property type="term" value="C:dynein complex"/>
    <property type="evidence" value="ECO:0007669"/>
    <property type="project" value="InterPro"/>
</dbReference>
<reference evidence="2 3" key="1">
    <citation type="journal article" date="2017" name="PLoS Biol.">
        <title>The sea cucumber genome provides insights into morphological evolution and visceral regeneration.</title>
        <authorList>
            <person name="Zhang X."/>
            <person name="Sun L."/>
            <person name="Yuan J."/>
            <person name="Sun Y."/>
            <person name="Gao Y."/>
            <person name="Zhang L."/>
            <person name="Li S."/>
            <person name="Dai H."/>
            <person name="Hamel J.F."/>
            <person name="Liu C."/>
            <person name="Yu Y."/>
            <person name="Liu S."/>
            <person name="Lin W."/>
            <person name="Guo K."/>
            <person name="Jin S."/>
            <person name="Xu P."/>
            <person name="Storey K.B."/>
            <person name="Huan P."/>
            <person name="Zhang T."/>
            <person name="Zhou Y."/>
            <person name="Zhang J."/>
            <person name="Lin C."/>
            <person name="Li X."/>
            <person name="Xing L."/>
            <person name="Huo D."/>
            <person name="Sun M."/>
            <person name="Wang L."/>
            <person name="Mercier A."/>
            <person name="Li F."/>
            <person name="Yang H."/>
            <person name="Xiang J."/>
        </authorList>
    </citation>
    <scope>NUCLEOTIDE SEQUENCE [LARGE SCALE GENOMIC DNA]</scope>
    <source>
        <strain evidence="2">Shaxun</strain>
        <tissue evidence="2">Muscle</tissue>
    </source>
</reference>
<gene>
    <name evidence="2" type="ORF">BSL78_18890</name>
</gene>
<feature type="domain" description="Dynein heavy chain C-terminal" evidence="1">
    <location>
        <begin position="10"/>
        <end position="165"/>
    </location>
</feature>
<sequence length="175" mass="20380">MELLRSYRKNGNAVVCYEIAAFLRPKRFLKALLMEQARREYMEVQDVTMEVQTMPFQDPPSQPPETGVYVAGFYLHNASWDHHRVTMVPHSRDGAPDAGSLQVRLPLMWVKPVHKHFRPLSGTLIKSDTTYGCPVYECKELRYKRVEPFMYLSVPCTLQPKIWDQKQVYVTLSET</sequence>
<dbReference type="GO" id="GO:0051959">
    <property type="term" value="F:dynein light intermediate chain binding"/>
    <property type="evidence" value="ECO:0007669"/>
    <property type="project" value="InterPro"/>
</dbReference>
<dbReference type="STRING" id="307972.A0A2G8K8C0"/>
<name>A0A2G8K8C0_STIJA</name>
<organism evidence="2 3">
    <name type="scientific">Stichopus japonicus</name>
    <name type="common">Sea cucumber</name>
    <dbReference type="NCBI Taxonomy" id="307972"/>
    <lineage>
        <taxon>Eukaryota</taxon>
        <taxon>Metazoa</taxon>
        <taxon>Echinodermata</taxon>
        <taxon>Eleutherozoa</taxon>
        <taxon>Echinozoa</taxon>
        <taxon>Holothuroidea</taxon>
        <taxon>Aspidochirotacea</taxon>
        <taxon>Aspidochirotida</taxon>
        <taxon>Stichopodidae</taxon>
        <taxon>Apostichopus</taxon>
    </lineage>
</organism>
<dbReference type="Proteomes" id="UP000230750">
    <property type="component" value="Unassembled WGS sequence"/>
</dbReference>
<evidence type="ECO:0000259" key="1">
    <source>
        <dbReference type="Pfam" id="PF18199"/>
    </source>
</evidence>
<dbReference type="InterPro" id="IPR041228">
    <property type="entry name" value="Dynein_C"/>
</dbReference>
<protein>
    <recommendedName>
        <fullName evidence="1">Dynein heavy chain C-terminal domain-containing protein</fullName>
    </recommendedName>
</protein>
<comment type="caution">
    <text evidence="2">The sequence shown here is derived from an EMBL/GenBank/DDBJ whole genome shotgun (WGS) entry which is preliminary data.</text>
</comment>
<dbReference type="EMBL" id="MRZV01000787">
    <property type="protein sequence ID" value="PIK44247.1"/>
    <property type="molecule type" value="Genomic_DNA"/>
</dbReference>
<dbReference type="PANTHER" id="PTHR45703:SF36">
    <property type="entry name" value="DYNEIN HEAVY CHAIN, CYTOPLASMIC"/>
    <property type="match status" value="1"/>
</dbReference>
<accession>A0A2G8K8C0</accession>
<dbReference type="Gene3D" id="3.10.490.20">
    <property type="match status" value="1"/>
</dbReference>
<dbReference type="GO" id="GO:0045505">
    <property type="term" value="F:dynein intermediate chain binding"/>
    <property type="evidence" value="ECO:0007669"/>
    <property type="project" value="InterPro"/>
</dbReference>
<dbReference type="InterPro" id="IPR026983">
    <property type="entry name" value="DHC"/>
</dbReference>
<dbReference type="GO" id="GO:0007018">
    <property type="term" value="P:microtubule-based movement"/>
    <property type="evidence" value="ECO:0007669"/>
    <property type="project" value="InterPro"/>
</dbReference>
<dbReference type="Pfam" id="PF18199">
    <property type="entry name" value="Dynein_C"/>
    <property type="match status" value="1"/>
</dbReference>
<dbReference type="PANTHER" id="PTHR45703">
    <property type="entry name" value="DYNEIN HEAVY CHAIN"/>
    <property type="match status" value="1"/>
</dbReference>
<proteinExistence type="predicted"/>
<keyword evidence="3" id="KW-1185">Reference proteome</keyword>
<evidence type="ECO:0000313" key="2">
    <source>
        <dbReference type="EMBL" id="PIK44247.1"/>
    </source>
</evidence>